<dbReference type="GO" id="GO:0000724">
    <property type="term" value="P:double-strand break repair via homologous recombination"/>
    <property type="evidence" value="ECO:0007669"/>
    <property type="project" value="TreeGrafter"/>
</dbReference>
<evidence type="ECO:0000259" key="3">
    <source>
        <dbReference type="Pfam" id="PF06011"/>
    </source>
</evidence>
<sequence length="625" mass="68186">MYGYWHSAPDSALFHRCPKEEACGKDSHGSWANMPDVSPALLQVGFAPSGGVALVSNSTSLITDSGLNVTGIVWDTAVARSAGADQGLVLNETTTRAGWLALCQNLGYLAAANNLSGNVNASSSPALSGGEIDDALGDLVARECQDLRTSASLAVLSFLGGVALVAIVHAQYYIIITRLPIAYPDVINKLSGTVSAMTGAESTVAFSYSCFFAGLDSAGQARAQTLGALIVPAIVVTASLVIWTLRYMFLNRARMRRASNLRGPGRRTERHVQAALKAAAAAGTLDQDPNDPEAVQDKPVQQSNSIVKEAPKPPFSARVRQQIQRVKDELKMGVRRIQESELVKVLIRLDETLSLKQQMGTVVMIAVFILYPGWAQASLSIFACYLIDDGTTGPFPERQQATWKYGYWIRDMSQKCYASRHLQLYLPIGIVAVIIVCLTPPLTSFALLWYNRKKLNDPTTLRRYGFLYVRYKKAFFWWESVLMLEELILVAVEVFGRALPIVSHQILLMLVTFIALSLVNMACSPVRSRLIVLLEFLSMGVLSLTVTLSLFFVVSDKLGSKSATVVGLIIMLINVLLLAAFLSLVIKNTWGSMRTKGAKIARGLKSQLEQQDVDSVVIYLNVPQC</sequence>
<dbReference type="Proteomes" id="UP000075714">
    <property type="component" value="Unassembled WGS sequence"/>
</dbReference>
<proteinExistence type="predicted"/>
<keyword evidence="2" id="KW-0812">Transmembrane</keyword>
<feature type="transmembrane region" description="Helical" evidence="2">
    <location>
        <begin position="471"/>
        <end position="492"/>
    </location>
</feature>
<feature type="transmembrane region" description="Helical" evidence="2">
    <location>
        <begin position="151"/>
        <end position="175"/>
    </location>
</feature>
<dbReference type="GO" id="GO:0043130">
    <property type="term" value="F:ubiquitin binding"/>
    <property type="evidence" value="ECO:0007669"/>
    <property type="project" value="TreeGrafter"/>
</dbReference>
<dbReference type="AlphaFoldDB" id="A0A150G7C8"/>
<feature type="transmembrane region" description="Helical" evidence="2">
    <location>
        <begin position="424"/>
        <end position="450"/>
    </location>
</feature>
<dbReference type="InterPro" id="IPR051246">
    <property type="entry name" value="WDR48"/>
</dbReference>
<organism evidence="4 5">
    <name type="scientific">Gonium pectorale</name>
    <name type="common">Green alga</name>
    <dbReference type="NCBI Taxonomy" id="33097"/>
    <lineage>
        <taxon>Eukaryota</taxon>
        <taxon>Viridiplantae</taxon>
        <taxon>Chlorophyta</taxon>
        <taxon>core chlorophytes</taxon>
        <taxon>Chlorophyceae</taxon>
        <taxon>CS clade</taxon>
        <taxon>Chlamydomonadales</taxon>
        <taxon>Volvocaceae</taxon>
        <taxon>Gonium</taxon>
    </lineage>
</organism>
<protein>
    <recommendedName>
        <fullName evidence="3">TRP C-terminal domain-containing protein</fullName>
    </recommendedName>
</protein>
<feature type="domain" description="TRP C-terminal" evidence="3">
    <location>
        <begin position="456"/>
        <end position="590"/>
    </location>
</feature>
<feature type="transmembrane region" description="Helical" evidence="2">
    <location>
        <begin position="362"/>
        <end position="388"/>
    </location>
</feature>
<name>A0A150G7C8_GONPE</name>
<evidence type="ECO:0000313" key="5">
    <source>
        <dbReference type="Proteomes" id="UP000075714"/>
    </source>
</evidence>
<dbReference type="EMBL" id="LSYV01000052">
    <property type="protein sequence ID" value="KXZ45744.1"/>
    <property type="molecule type" value="Genomic_DNA"/>
</dbReference>
<dbReference type="PANTHER" id="PTHR19862">
    <property type="entry name" value="WD REPEAT-CONTAINING PROTEIN 48"/>
    <property type="match status" value="1"/>
</dbReference>
<evidence type="ECO:0000256" key="1">
    <source>
        <dbReference type="SAM" id="MobiDB-lite"/>
    </source>
</evidence>
<reference evidence="5" key="1">
    <citation type="journal article" date="2016" name="Nat. Commun.">
        <title>The Gonium pectorale genome demonstrates co-option of cell cycle regulation during the evolution of multicellularity.</title>
        <authorList>
            <person name="Hanschen E.R."/>
            <person name="Marriage T.N."/>
            <person name="Ferris P.J."/>
            <person name="Hamaji T."/>
            <person name="Toyoda A."/>
            <person name="Fujiyama A."/>
            <person name="Neme R."/>
            <person name="Noguchi H."/>
            <person name="Minakuchi Y."/>
            <person name="Suzuki M."/>
            <person name="Kawai-Toyooka H."/>
            <person name="Smith D.R."/>
            <person name="Sparks H."/>
            <person name="Anderson J."/>
            <person name="Bakaric R."/>
            <person name="Luria V."/>
            <person name="Karger A."/>
            <person name="Kirschner M.W."/>
            <person name="Durand P.M."/>
            <person name="Michod R.E."/>
            <person name="Nozaki H."/>
            <person name="Olson B.J."/>
        </authorList>
    </citation>
    <scope>NUCLEOTIDE SEQUENCE [LARGE SCALE GENOMIC DNA]</scope>
    <source>
        <strain evidence="5">NIES-2863</strain>
    </source>
</reference>
<dbReference type="InterPro" id="IPR010308">
    <property type="entry name" value="TRP_C"/>
</dbReference>
<feature type="transmembrane region" description="Helical" evidence="2">
    <location>
        <begin position="226"/>
        <end position="249"/>
    </location>
</feature>
<comment type="caution">
    <text evidence="4">The sequence shown here is derived from an EMBL/GenBank/DDBJ whole genome shotgun (WGS) entry which is preliminary data.</text>
</comment>
<keyword evidence="2" id="KW-1133">Transmembrane helix</keyword>
<evidence type="ECO:0000256" key="2">
    <source>
        <dbReference type="SAM" id="Phobius"/>
    </source>
</evidence>
<dbReference type="OrthoDB" id="547225at2759"/>
<feature type="region of interest" description="Disordered" evidence="1">
    <location>
        <begin position="283"/>
        <end position="304"/>
    </location>
</feature>
<gene>
    <name evidence="4" type="ORF">GPECTOR_51g730</name>
</gene>
<feature type="transmembrane region" description="Helical" evidence="2">
    <location>
        <begin position="531"/>
        <end position="553"/>
    </location>
</feature>
<feature type="transmembrane region" description="Helical" evidence="2">
    <location>
        <begin position="565"/>
        <end position="586"/>
    </location>
</feature>
<keyword evidence="5" id="KW-1185">Reference proteome</keyword>
<dbReference type="Pfam" id="PF06011">
    <property type="entry name" value="TRP"/>
    <property type="match status" value="1"/>
</dbReference>
<keyword evidence="2" id="KW-0472">Membrane</keyword>
<dbReference type="PANTHER" id="PTHR19862:SF14">
    <property type="entry name" value="WD REPEAT-CONTAINING PROTEIN 48"/>
    <property type="match status" value="1"/>
</dbReference>
<evidence type="ECO:0000313" key="4">
    <source>
        <dbReference type="EMBL" id="KXZ45744.1"/>
    </source>
</evidence>
<accession>A0A150G7C8</accession>
<feature type="transmembrane region" description="Helical" evidence="2">
    <location>
        <begin position="498"/>
        <end position="519"/>
    </location>
</feature>